<accession>A0A2P4Y0Q9</accession>
<organism evidence="1 2">
    <name type="scientific">Phytophthora palmivora</name>
    <dbReference type="NCBI Taxonomy" id="4796"/>
    <lineage>
        <taxon>Eukaryota</taxon>
        <taxon>Sar</taxon>
        <taxon>Stramenopiles</taxon>
        <taxon>Oomycota</taxon>
        <taxon>Peronosporomycetes</taxon>
        <taxon>Peronosporales</taxon>
        <taxon>Peronosporaceae</taxon>
        <taxon>Phytophthora</taxon>
    </lineage>
</organism>
<name>A0A2P4Y0Q9_9STRA</name>
<dbReference type="Proteomes" id="UP000237271">
    <property type="component" value="Unassembled WGS sequence"/>
</dbReference>
<evidence type="ECO:0000313" key="1">
    <source>
        <dbReference type="EMBL" id="POM71386.1"/>
    </source>
</evidence>
<dbReference type="AlphaFoldDB" id="A0A2P4Y0Q9"/>
<protein>
    <submittedName>
        <fullName evidence="1">Uncharacterized protein</fullName>
    </submittedName>
</protein>
<comment type="caution">
    <text evidence="1">The sequence shown here is derived from an EMBL/GenBank/DDBJ whole genome shotgun (WGS) entry which is preliminary data.</text>
</comment>
<dbReference type="OrthoDB" id="128587at2759"/>
<reference evidence="1 2" key="1">
    <citation type="journal article" date="2017" name="Genome Biol. Evol.">
        <title>Phytophthora megakarya and P. palmivora, closely related causal agents of cacao black pod rot, underwent increases in genome sizes and gene numbers by different mechanisms.</title>
        <authorList>
            <person name="Ali S.S."/>
            <person name="Shao J."/>
            <person name="Lary D.J."/>
            <person name="Kronmiller B."/>
            <person name="Shen D."/>
            <person name="Strem M.D."/>
            <person name="Amoako-Attah I."/>
            <person name="Akrofi A.Y."/>
            <person name="Begoude B.A."/>
            <person name="Ten Hoopen G.M."/>
            <person name="Coulibaly K."/>
            <person name="Kebe B.I."/>
            <person name="Melnick R.L."/>
            <person name="Guiltinan M.J."/>
            <person name="Tyler B.M."/>
            <person name="Meinhardt L.W."/>
            <person name="Bailey B.A."/>
        </authorList>
    </citation>
    <scope>NUCLEOTIDE SEQUENCE [LARGE SCALE GENOMIC DNA]</scope>
    <source>
        <strain evidence="2">sbr112.9</strain>
    </source>
</reference>
<keyword evidence="2" id="KW-1185">Reference proteome</keyword>
<proteinExistence type="predicted"/>
<evidence type="ECO:0000313" key="2">
    <source>
        <dbReference type="Proteomes" id="UP000237271"/>
    </source>
</evidence>
<sequence>MAPLRASQLPPETLHACDVLTYYLMAFVCGNPRGYKEAVVLSIKGTDDEEHPVSVNTGEIIKLTMMDKRIKEWFGNLVGDGEGHWRKVRTLTLVPGLFNAPQRSSKFCKLL</sequence>
<dbReference type="EMBL" id="NCKW01006510">
    <property type="protein sequence ID" value="POM71386.1"/>
    <property type="molecule type" value="Genomic_DNA"/>
</dbReference>
<gene>
    <name evidence="1" type="ORF">PHPALM_12056</name>
</gene>